<dbReference type="Gene3D" id="2.40.420.20">
    <property type="match status" value="1"/>
</dbReference>
<dbReference type="Gene3D" id="2.40.50.100">
    <property type="match status" value="1"/>
</dbReference>
<dbReference type="Gene3D" id="2.40.30.170">
    <property type="match status" value="1"/>
</dbReference>
<dbReference type="Proteomes" id="UP000077857">
    <property type="component" value="Unassembled WGS sequence"/>
</dbReference>
<name>A0A177N9Q5_9GAMM</name>
<dbReference type="SUPFAM" id="SSF111369">
    <property type="entry name" value="HlyD-like secretion proteins"/>
    <property type="match status" value="1"/>
</dbReference>
<evidence type="ECO:0000259" key="3">
    <source>
        <dbReference type="Pfam" id="PF25973"/>
    </source>
</evidence>
<dbReference type="GO" id="GO:0046914">
    <property type="term" value="F:transition metal ion binding"/>
    <property type="evidence" value="ECO:0007669"/>
    <property type="project" value="TreeGrafter"/>
</dbReference>
<dbReference type="InterPro" id="IPR058649">
    <property type="entry name" value="CzcB_C"/>
</dbReference>
<evidence type="ECO:0000259" key="4">
    <source>
        <dbReference type="Pfam" id="PF25975"/>
    </source>
</evidence>
<sequence length="363" mass="38527">MRTPATLLLTVVAAAVSAQDAQIRISQQQIENLDIKIAALVPSSTVPLFYAPGKVVTPADREVLVSSSQPGLVTRLAANVGDTVHKGQVLAQLRSPELVGLQQAFLTAASELHLSGLERSRDQKLLQEGVIAERRWQETQTQHSAKAARADEARQLLLLAGMSAAEIQTLAQSRKLGDSLQIRAPIDGVVLERMANLGARLDIQAPMYRIADLAELWLEISIPQERLSSVKLGDRVRLEPGDISATISLLGQSVNADNQTVLARAVVDGKPQGLRVGQNVNVQILQPGVPGGFSVPNSALSQNDGRSYVFVRNADGFAVTEVTVNGKQGSDSLISGALAGNEQIAVKGAVALKANWLGLGSDE</sequence>
<dbReference type="InterPro" id="IPR006143">
    <property type="entry name" value="RND_pump_MFP"/>
</dbReference>
<dbReference type="InterPro" id="IPR051909">
    <property type="entry name" value="MFP_Cation_Efflux"/>
</dbReference>
<dbReference type="GO" id="GO:0016020">
    <property type="term" value="C:membrane"/>
    <property type="evidence" value="ECO:0007669"/>
    <property type="project" value="InterPro"/>
</dbReference>
<dbReference type="NCBIfam" id="TIGR01730">
    <property type="entry name" value="RND_mfp"/>
    <property type="match status" value="1"/>
</dbReference>
<dbReference type="PANTHER" id="PTHR30097">
    <property type="entry name" value="CATION EFFLUX SYSTEM PROTEIN CUSB"/>
    <property type="match status" value="1"/>
</dbReference>
<dbReference type="GO" id="GO:0022857">
    <property type="term" value="F:transmembrane transporter activity"/>
    <property type="evidence" value="ECO:0007669"/>
    <property type="project" value="InterPro"/>
</dbReference>
<feature type="domain" description="CzcB-like barrel-sandwich hybrid" evidence="3">
    <location>
        <begin position="63"/>
        <end position="212"/>
    </location>
</feature>
<comment type="caution">
    <text evidence="5">The sequence shown here is derived from an EMBL/GenBank/DDBJ whole genome shotgun (WGS) entry which is preliminary data.</text>
</comment>
<evidence type="ECO:0000313" key="6">
    <source>
        <dbReference type="Proteomes" id="UP000077857"/>
    </source>
</evidence>
<dbReference type="EMBL" id="LUUJ01000087">
    <property type="protein sequence ID" value="OAI14615.1"/>
    <property type="molecule type" value="Genomic_DNA"/>
</dbReference>
<feature type="domain" description="CzcB-like C-terminal circularly permuted SH3-like" evidence="4">
    <location>
        <begin position="294"/>
        <end position="353"/>
    </location>
</feature>
<dbReference type="PANTHER" id="PTHR30097:SF4">
    <property type="entry name" value="SLR6042 PROTEIN"/>
    <property type="match status" value="1"/>
</dbReference>
<dbReference type="AlphaFoldDB" id="A0A177N9Q5"/>
<dbReference type="Pfam" id="PF25973">
    <property type="entry name" value="BSH_CzcB"/>
    <property type="match status" value="1"/>
</dbReference>
<evidence type="ECO:0000313" key="5">
    <source>
        <dbReference type="EMBL" id="OAI14615.1"/>
    </source>
</evidence>
<gene>
    <name evidence="5" type="ORF">A1507_15090</name>
</gene>
<keyword evidence="2" id="KW-0813">Transport</keyword>
<protein>
    <submittedName>
        <fullName evidence="5">Efflux transporter periplasmic adaptor subunit</fullName>
    </submittedName>
</protein>
<reference evidence="5 6" key="1">
    <citation type="submission" date="2016-03" db="EMBL/GenBank/DDBJ databases">
        <authorList>
            <person name="Ploux O."/>
        </authorList>
    </citation>
    <scope>NUCLEOTIDE SEQUENCE [LARGE SCALE GENOMIC DNA]</scope>
    <source>
        <strain evidence="5 6">R-45378</strain>
    </source>
</reference>
<comment type="similarity">
    <text evidence="1">Belongs to the membrane fusion protein (MFP) (TC 8.A.1) family.</text>
</comment>
<evidence type="ECO:0000256" key="1">
    <source>
        <dbReference type="ARBA" id="ARBA00009477"/>
    </source>
</evidence>
<dbReference type="GO" id="GO:0060003">
    <property type="term" value="P:copper ion export"/>
    <property type="evidence" value="ECO:0007669"/>
    <property type="project" value="TreeGrafter"/>
</dbReference>
<dbReference type="Pfam" id="PF25975">
    <property type="entry name" value="CzcB_C"/>
    <property type="match status" value="1"/>
</dbReference>
<organism evidence="5 6">
    <name type="scientific">Methylomonas koyamae</name>
    <dbReference type="NCBI Taxonomy" id="702114"/>
    <lineage>
        <taxon>Bacteria</taxon>
        <taxon>Pseudomonadati</taxon>
        <taxon>Pseudomonadota</taxon>
        <taxon>Gammaproteobacteria</taxon>
        <taxon>Methylococcales</taxon>
        <taxon>Methylococcaceae</taxon>
        <taxon>Methylomonas</taxon>
    </lineage>
</organism>
<dbReference type="InterPro" id="IPR058647">
    <property type="entry name" value="BSH_CzcB-like"/>
</dbReference>
<accession>A0A177N9Q5</accession>
<evidence type="ECO:0000256" key="2">
    <source>
        <dbReference type="ARBA" id="ARBA00022448"/>
    </source>
</evidence>
<dbReference type="OrthoDB" id="9806939at2"/>
<dbReference type="GO" id="GO:0030288">
    <property type="term" value="C:outer membrane-bounded periplasmic space"/>
    <property type="evidence" value="ECO:0007669"/>
    <property type="project" value="TreeGrafter"/>
</dbReference>
<dbReference type="GO" id="GO:0015679">
    <property type="term" value="P:plasma membrane copper ion transport"/>
    <property type="evidence" value="ECO:0007669"/>
    <property type="project" value="TreeGrafter"/>
</dbReference>
<proteinExistence type="inferred from homology"/>